<name>A0A1T4YZW7_9ACTN</name>
<dbReference type="OrthoDB" id="9780884at2"/>
<dbReference type="RefSeq" id="WP_078699527.1">
    <property type="nucleotide sequence ID" value="NZ_LT796768.1"/>
</dbReference>
<dbReference type="PANTHER" id="PTHR31302:SF20">
    <property type="entry name" value="CONSERVED PROTEIN"/>
    <property type="match status" value="1"/>
</dbReference>
<dbReference type="GO" id="GO:0009245">
    <property type="term" value="P:lipid A biosynthetic process"/>
    <property type="evidence" value="ECO:0007669"/>
    <property type="project" value="TreeGrafter"/>
</dbReference>
<dbReference type="AlphaFoldDB" id="A0A1T4YZW7"/>
<feature type="domain" description="Calcineurin-like phosphoesterase" evidence="1">
    <location>
        <begin position="46"/>
        <end position="233"/>
    </location>
</feature>
<keyword evidence="2" id="KW-0378">Hydrolase</keyword>
<dbReference type="InterPro" id="IPR029052">
    <property type="entry name" value="Metallo-depent_PP-like"/>
</dbReference>
<dbReference type="EMBL" id="LT796768">
    <property type="protein sequence ID" value="SKB06795.1"/>
    <property type="molecule type" value="Genomic_DNA"/>
</dbReference>
<evidence type="ECO:0000313" key="2">
    <source>
        <dbReference type="EMBL" id="SKB06795.1"/>
    </source>
</evidence>
<dbReference type="InterPro" id="IPR051158">
    <property type="entry name" value="Metallophosphoesterase_sf"/>
</dbReference>
<proteinExistence type="predicted"/>
<accession>A0A1T4YZW7</accession>
<dbReference type="InterPro" id="IPR004843">
    <property type="entry name" value="Calcineurin-like_PHP"/>
</dbReference>
<protein>
    <submittedName>
        <fullName evidence="2">Predicted phosphohydrolase, MPP superfamily</fullName>
    </submittedName>
</protein>
<dbReference type="GO" id="GO:0008758">
    <property type="term" value="F:UDP-2,3-diacylglucosamine hydrolase activity"/>
    <property type="evidence" value="ECO:0007669"/>
    <property type="project" value="TreeGrafter"/>
</dbReference>
<dbReference type="STRING" id="1736691.SAMN06295964_1447"/>
<evidence type="ECO:0000313" key="3">
    <source>
        <dbReference type="Proteomes" id="UP000191040"/>
    </source>
</evidence>
<sequence length="300" mass="32530">MGLGRLLTATTALGLGTLAYSYVEATRRFVVREFTAPVLPAGHDPIRVLHLSDIHLTPGQWAKQEWLESLAALEPDLVVDTGDNLAHRDAVAPLVASLAGLLRVPGVFVFGSNDYYSPKLKNPATYLSGGTGVDVGGDWERPRDLPYEELRTVLSHQGWRDLNNARDVLTVKGTRIAFTGVDDPHLRFDRLDHQPADATADLRIGVAHAPYLRVLDSFNAAGNELILAGHTHGGQLQVPGFGALVTNCDIDRRRANGLHTHRTPGHDASWLHVSAGCGTSPFTPFRFCCRPEATVLTLTG</sequence>
<dbReference type="Proteomes" id="UP000191040">
    <property type="component" value="Chromosome I"/>
</dbReference>
<organism evidence="2 3">
    <name type="scientific">Aeromicrobium choanae</name>
    <dbReference type="NCBI Taxonomy" id="1736691"/>
    <lineage>
        <taxon>Bacteria</taxon>
        <taxon>Bacillati</taxon>
        <taxon>Actinomycetota</taxon>
        <taxon>Actinomycetes</taxon>
        <taxon>Propionibacteriales</taxon>
        <taxon>Nocardioidaceae</taxon>
        <taxon>Aeromicrobium</taxon>
    </lineage>
</organism>
<dbReference type="PANTHER" id="PTHR31302">
    <property type="entry name" value="TRANSMEMBRANE PROTEIN WITH METALLOPHOSPHOESTERASE DOMAIN-RELATED"/>
    <property type="match status" value="1"/>
</dbReference>
<evidence type="ECO:0000259" key="1">
    <source>
        <dbReference type="Pfam" id="PF00149"/>
    </source>
</evidence>
<dbReference type="GO" id="GO:0016020">
    <property type="term" value="C:membrane"/>
    <property type="evidence" value="ECO:0007669"/>
    <property type="project" value="GOC"/>
</dbReference>
<dbReference type="Gene3D" id="3.60.21.10">
    <property type="match status" value="1"/>
</dbReference>
<dbReference type="SUPFAM" id="SSF56300">
    <property type="entry name" value="Metallo-dependent phosphatases"/>
    <property type="match status" value="1"/>
</dbReference>
<keyword evidence="3" id="KW-1185">Reference proteome</keyword>
<dbReference type="Pfam" id="PF00149">
    <property type="entry name" value="Metallophos"/>
    <property type="match status" value="1"/>
</dbReference>
<reference evidence="3" key="1">
    <citation type="submission" date="2017-02" db="EMBL/GenBank/DDBJ databases">
        <authorList>
            <person name="Varghese N."/>
            <person name="Submissions S."/>
        </authorList>
    </citation>
    <scope>NUCLEOTIDE SEQUENCE [LARGE SCALE GENOMIC DNA]</scope>
    <source>
        <strain evidence="3">9H-4</strain>
    </source>
</reference>
<gene>
    <name evidence="2" type="ORF">SAMN06295964_1447</name>
</gene>